<name>A0A4Q7N0D5_9BACT</name>
<organism evidence="2 3">
    <name type="scientific">Pseudobacter ginsenosidimutans</name>
    <dbReference type="NCBI Taxonomy" id="661488"/>
    <lineage>
        <taxon>Bacteria</taxon>
        <taxon>Pseudomonadati</taxon>
        <taxon>Bacteroidota</taxon>
        <taxon>Chitinophagia</taxon>
        <taxon>Chitinophagales</taxon>
        <taxon>Chitinophagaceae</taxon>
        <taxon>Pseudobacter</taxon>
    </lineage>
</organism>
<dbReference type="Proteomes" id="UP000293874">
    <property type="component" value="Unassembled WGS sequence"/>
</dbReference>
<dbReference type="SMART" id="SM00327">
    <property type="entry name" value="VWA"/>
    <property type="match status" value="1"/>
</dbReference>
<evidence type="ECO:0000259" key="1">
    <source>
        <dbReference type="PROSITE" id="PS50234"/>
    </source>
</evidence>
<reference evidence="2 3" key="1">
    <citation type="submission" date="2019-02" db="EMBL/GenBank/DDBJ databases">
        <title>Genomic Encyclopedia of Type Strains, Phase IV (KMG-IV): sequencing the most valuable type-strain genomes for metagenomic binning, comparative biology and taxonomic classification.</title>
        <authorList>
            <person name="Goeker M."/>
        </authorList>
    </citation>
    <scope>NUCLEOTIDE SEQUENCE [LARGE SCALE GENOMIC DNA]</scope>
    <source>
        <strain evidence="2 3">DSM 18116</strain>
    </source>
</reference>
<dbReference type="InterPro" id="IPR002035">
    <property type="entry name" value="VWF_A"/>
</dbReference>
<dbReference type="EMBL" id="SGXA01000001">
    <property type="protein sequence ID" value="RZS74612.1"/>
    <property type="molecule type" value="Genomic_DNA"/>
</dbReference>
<dbReference type="SUPFAM" id="SSF53300">
    <property type="entry name" value="vWA-like"/>
    <property type="match status" value="1"/>
</dbReference>
<dbReference type="PANTHER" id="PTHR10579:SF43">
    <property type="entry name" value="ZINC FINGER (C3HC4-TYPE RING FINGER) FAMILY PROTEIN"/>
    <property type="match status" value="1"/>
</dbReference>
<gene>
    <name evidence="2" type="ORF">EV199_0461</name>
</gene>
<feature type="domain" description="VWFA" evidence="1">
    <location>
        <begin position="86"/>
        <end position="259"/>
    </location>
</feature>
<comment type="caution">
    <text evidence="2">The sequence shown here is derived from an EMBL/GenBank/DDBJ whole genome shotgun (WGS) entry which is preliminary data.</text>
</comment>
<dbReference type="Gene3D" id="3.40.50.410">
    <property type="entry name" value="von Willebrand factor, type A domain"/>
    <property type="match status" value="1"/>
</dbReference>
<evidence type="ECO:0000313" key="3">
    <source>
        <dbReference type="Proteomes" id="UP000293874"/>
    </source>
</evidence>
<sequence length="464" mass="51915">MRILLIAAALFILGIVFLMAGQPRKGARATIADPEQPSDIDTSKLINWSVKPGNAWYLRGANDAIYLYVQVQSGEIKQQKPRTPLNVSLVLDRSGSMRGDKIRYAREAAKFLVNQLNSEDYLSIVNYDDDVEVTSPSQLIKNKEYLRKSIDKIMDRGSTNLSGGMLEGYTQVKSTKKEGYVNRVLLLTDGLANTGVTAPEDLRKIVEKKYTDEGIALSTFGLGADYNEDLLTMLAETGRANYYFIDSPDKIPALFASELKGLLSVVAQNALVQIDLPAGVKCEKVYGYPHEIKDGKVQIRFNDIYAKDEKAILLKLTASPAINEMLAFNCRLKYTDAETVKEVSLEKGVLVKPTGSASLYKEGEDKQVQEMLALFESAEEFDKLMADVDEGRYEGAKAEAAISMQKLELRAASYDSEKLREQHARMKTYVKSIDSVRTMQDSDRKIYQKSNKAVNYEVKKQKRN</sequence>
<dbReference type="OrthoDB" id="9781333at2"/>
<dbReference type="RefSeq" id="WP_130539064.1">
    <property type="nucleotide sequence ID" value="NZ_CP042431.1"/>
</dbReference>
<dbReference type="InterPro" id="IPR051266">
    <property type="entry name" value="CLCR"/>
</dbReference>
<proteinExistence type="predicted"/>
<accession>A0A4Q7N0D5</accession>
<dbReference type="PROSITE" id="PS50234">
    <property type="entry name" value="VWFA"/>
    <property type="match status" value="1"/>
</dbReference>
<dbReference type="PANTHER" id="PTHR10579">
    <property type="entry name" value="CALCIUM-ACTIVATED CHLORIDE CHANNEL REGULATOR"/>
    <property type="match status" value="1"/>
</dbReference>
<keyword evidence="3" id="KW-1185">Reference proteome</keyword>
<protein>
    <submittedName>
        <fullName evidence="2">Ca-activated chloride channel family protein</fullName>
    </submittedName>
</protein>
<dbReference type="AlphaFoldDB" id="A0A4Q7N0D5"/>
<dbReference type="Pfam" id="PF00092">
    <property type="entry name" value="VWA"/>
    <property type="match status" value="1"/>
</dbReference>
<evidence type="ECO:0000313" key="2">
    <source>
        <dbReference type="EMBL" id="RZS74612.1"/>
    </source>
</evidence>
<dbReference type="InterPro" id="IPR036465">
    <property type="entry name" value="vWFA_dom_sf"/>
</dbReference>